<comment type="caution">
    <text evidence="1">The sequence shown here is derived from an EMBL/GenBank/DDBJ whole genome shotgun (WGS) entry which is preliminary data.</text>
</comment>
<dbReference type="AlphaFoldDB" id="X1B438"/>
<dbReference type="GO" id="GO:0008483">
    <property type="term" value="F:transaminase activity"/>
    <property type="evidence" value="ECO:0007669"/>
    <property type="project" value="TreeGrafter"/>
</dbReference>
<evidence type="ECO:0000313" key="1">
    <source>
        <dbReference type="EMBL" id="GAG66796.1"/>
    </source>
</evidence>
<dbReference type="GO" id="GO:0000271">
    <property type="term" value="P:polysaccharide biosynthetic process"/>
    <property type="evidence" value="ECO:0007669"/>
    <property type="project" value="TreeGrafter"/>
</dbReference>
<organism evidence="1">
    <name type="scientific">marine sediment metagenome</name>
    <dbReference type="NCBI Taxonomy" id="412755"/>
    <lineage>
        <taxon>unclassified sequences</taxon>
        <taxon>metagenomes</taxon>
        <taxon>ecological metagenomes</taxon>
    </lineage>
</organism>
<dbReference type="Pfam" id="PF01041">
    <property type="entry name" value="DegT_DnrJ_EryC1"/>
    <property type="match status" value="2"/>
</dbReference>
<dbReference type="Gene3D" id="3.90.1150.10">
    <property type="entry name" value="Aspartate Aminotransferase, domain 1"/>
    <property type="match status" value="1"/>
</dbReference>
<gene>
    <name evidence="1" type="ORF">S01H4_15097</name>
</gene>
<dbReference type="InterPro" id="IPR015424">
    <property type="entry name" value="PyrdxlP-dep_Trfase"/>
</dbReference>
<dbReference type="PANTHER" id="PTHR30244">
    <property type="entry name" value="TRANSAMINASE"/>
    <property type="match status" value="1"/>
</dbReference>
<dbReference type="GO" id="GO:0030170">
    <property type="term" value="F:pyridoxal phosphate binding"/>
    <property type="evidence" value="ECO:0007669"/>
    <property type="project" value="TreeGrafter"/>
</dbReference>
<dbReference type="SUPFAM" id="SSF53383">
    <property type="entry name" value="PLP-dependent transferases"/>
    <property type="match status" value="1"/>
</dbReference>
<evidence type="ECO:0008006" key="2">
    <source>
        <dbReference type="Google" id="ProtNLM"/>
    </source>
</evidence>
<dbReference type="EMBL" id="BART01006616">
    <property type="protein sequence ID" value="GAG66796.1"/>
    <property type="molecule type" value="Genomic_DNA"/>
</dbReference>
<dbReference type="InterPro" id="IPR015421">
    <property type="entry name" value="PyrdxlP-dep_Trfase_major"/>
</dbReference>
<dbReference type="PANTHER" id="PTHR30244:SF34">
    <property type="entry name" value="DTDP-4-AMINO-4,6-DIDEOXYGALACTOSE TRANSAMINASE"/>
    <property type="match status" value="1"/>
</dbReference>
<dbReference type="InterPro" id="IPR000653">
    <property type="entry name" value="DegT/StrS_aminotransferase"/>
</dbReference>
<reference evidence="1" key="1">
    <citation type="journal article" date="2014" name="Front. Microbiol.">
        <title>High frequency of phylogenetically diverse reductive dehalogenase-homologous genes in deep subseafloor sedimentary metagenomes.</title>
        <authorList>
            <person name="Kawai M."/>
            <person name="Futagami T."/>
            <person name="Toyoda A."/>
            <person name="Takaki Y."/>
            <person name="Nishi S."/>
            <person name="Hori S."/>
            <person name="Arai W."/>
            <person name="Tsubouchi T."/>
            <person name="Morono Y."/>
            <person name="Uchiyama I."/>
            <person name="Ito T."/>
            <person name="Fujiyama A."/>
            <person name="Inagaki F."/>
            <person name="Takami H."/>
        </authorList>
    </citation>
    <scope>NUCLEOTIDE SEQUENCE</scope>
    <source>
        <strain evidence="1">Expedition CK06-06</strain>
    </source>
</reference>
<protein>
    <recommendedName>
        <fullName evidence="2">DegT/DnrJ/EryC1/StrS aminotransferase family protein</fullName>
    </recommendedName>
</protein>
<proteinExistence type="predicted"/>
<dbReference type="InterPro" id="IPR015422">
    <property type="entry name" value="PyrdxlP-dep_Trfase_small"/>
</dbReference>
<accession>X1B438</accession>
<sequence length="295" mass="34523">LNHVEKAITEKTGVIIATSIFGYPVNLDRLDEIRNRHPNIYIIQDCAHSFSAQWKGRWVQKEGIAALFGLNISKTLTSIFGGMITTDDEKLFVALKKSRNSNLKKPKWMKGLRRLLYLITVYPTFCETIYNIVNRMERMHLIDYFVQYYNEYKIDMPSDYLHQMTPLEARVGTENVKRYNTIIKNRRRAANYYFEHLDNKPNFKLPPKIEGATYSHFVVQVSDRDAWLQWALTHNIQLGWLIEYNIPEMEAYGAHSPDEYPQAASYARKTINLPVWGGAFIHRRVTNVVKLMINQ</sequence>
<dbReference type="Gene3D" id="3.40.640.10">
    <property type="entry name" value="Type I PLP-dependent aspartate aminotransferase-like (Major domain)"/>
    <property type="match status" value="1"/>
</dbReference>
<feature type="non-terminal residue" evidence="1">
    <location>
        <position position="1"/>
    </location>
</feature>
<name>X1B438_9ZZZZ</name>